<feature type="domain" description="MrpA C-terminal/MbhE" evidence="2">
    <location>
        <begin position="30"/>
        <end position="93"/>
    </location>
</feature>
<dbReference type="EMBL" id="JBHPKH010000023">
    <property type="protein sequence ID" value="MFC1572596.1"/>
    <property type="molecule type" value="Genomic_DNA"/>
</dbReference>
<keyword evidence="4" id="KW-1185">Reference proteome</keyword>
<keyword evidence="1" id="KW-1133">Transmembrane helix</keyword>
<evidence type="ECO:0000259" key="2">
    <source>
        <dbReference type="Pfam" id="PF20501"/>
    </source>
</evidence>
<sequence length="102" mass="11551">MRLLMLLFILLTGVILFYAGLGLPVFGDAHAPAHMHVSDHYIKHAYHDDHTPNIVTVMIADYRSFDTLGETIVVFAAGLACFLLLRGEHRPRRHEPSKEESR</sequence>
<dbReference type="PANTHER" id="PTHR43373">
    <property type="entry name" value="NA(+)/H(+) ANTIPORTER SUBUNIT"/>
    <property type="match status" value="1"/>
</dbReference>
<dbReference type="Pfam" id="PF20501">
    <property type="entry name" value="MbhE"/>
    <property type="match status" value="1"/>
</dbReference>
<name>A0ABV6YKD2_UNCEI</name>
<proteinExistence type="predicted"/>
<keyword evidence="1" id="KW-0472">Membrane</keyword>
<evidence type="ECO:0000313" key="4">
    <source>
        <dbReference type="Proteomes" id="UP001593833"/>
    </source>
</evidence>
<dbReference type="InterPro" id="IPR046806">
    <property type="entry name" value="MrpA_C/MbhE"/>
</dbReference>
<dbReference type="Proteomes" id="UP001593833">
    <property type="component" value="Unassembled WGS sequence"/>
</dbReference>
<keyword evidence="1" id="KW-0812">Transmembrane</keyword>
<organism evidence="3 4">
    <name type="scientific">Eiseniibacteriota bacterium</name>
    <dbReference type="NCBI Taxonomy" id="2212470"/>
    <lineage>
        <taxon>Bacteria</taxon>
        <taxon>Candidatus Eiseniibacteriota</taxon>
    </lineage>
</organism>
<reference evidence="3 4" key="1">
    <citation type="submission" date="2024-09" db="EMBL/GenBank/DDBJ databases">
        <authorList>
            <person name="D'Angelo T."/>
        </authorList>
    </citation>
    <scope>NUCLEOTIDE SEQUENCE [LARGE SCALE GENOMIC DNA]</scope>
    <source>
        <strain evidence="3">SAG AM-320-E07</strain>
    </source>
</reference>
<evidence type="ECO:0000256" key="1">
    <source>
        <dbReference type="SAM" id="Phobius"/>
    </source>
</evidence>
<gene>
    <name evidence="3" type="primary">mbhE</name>
    <name evidence="3" type="ORF">ACFL6M_03250</name>
</gene>
<feature type="transmembrane region" description="Helical" evidence="1">
    <location>
        <begin position="67"/>
        <end position="85"/>
    </location>
</feature>
<protein>
    <submittedName>
        <fullName evidence="3">Hydrogen gas-evolving membrane-bound hydrogenase subunit E</fullName>
    </submittedName>
</protein>
<comment type="caution">
    <text evidence="3">The sequence shown here is derived from an EMBL/GenBank/DDBJ whole genome shotgun (WGS) entry which is preliminary data.</text>
</comment>
<dbReference type="InterPro" id="IPR050616">
    <property type="entry name" value="CPA3_Na-H_Antiporter_A"/>
</dbReference>
<accession>A0ABV6YKD2</accession>
<dbReference type="PANTHER" id="PTHR43373:SF1">
    <property type="entry name" value="NA(+)_H(+) ANTIPORTER SUBUNIT A"/>
    <property type="match status" value="1"/>
</dbReference>
<evidence type="ECO:0000313" key="3">
    <source>
        <dbReference type="EMBL" id="MFC1572596.1"/>
    </source>
</evidence>